<evidence type="ECO:0000256" key="14">
    <source>
        <dbReference type="ARBA" id="ARBA00023136"/>
    </source>
</evidence>
<evidence type="ECO:0000256" key="1">
    <source>
        <dbReference type="ARBA" id="ARBA00001936"/>
    </source>
</evidence>
<keyword evidence="7" id="KW-0328">Glycosyltransferase</keyword>
<evidence type="ECO:0000256" key="13">
    <source>
        <dbReference type="ARBA" id="ARBA00023034"/>
    </source>
</evidence>
<dbReference type="GO" id="GO:0005795">
    <property type="term" value="C:Golgi stack"/>
    <property type="evidence" value="ECO:0007669"/>
    <property type="project" value="InterPro"/>
</dbReference>
<keyword evidence="13" id="KW-0333">Golgi apparatus</keyword>
<dbReference type="PANTHER" id="PTHR12871">
    <property type="entry name" value="BETA-1,2-N-ACETYLGLUCOSAMINYLTRANSFERASE II"/>
    <property type="match status" value="1"/>
</dbReference>
<evidence type="ECO:0000256" key="3">
    <source>
        <dbReference type="ARBA" id="ARBA00004922"/>
    </source>
</evidence>
<feature type="disulfide bond" evidence="25">
    <location>
        <begin position="176"/>
        <end position="190"/>
    </location>
</feature>
<keyword evidence="11" id="KW-0735">Signal-anchor</keyword>
<feature type="binding site" evidence="23">
    <location>
        <begin position="103"/>
        <end position="107"/>
    </location>
    <ligand>
        <name>substrate</name>
    </ligand>
</feature>
<keyword evidence="15 25" id="KW-1015">Disulfide bond</keyword>
<dbReference type="AlphaFoldDB" id="A0A8K0D8L5"/>
<evidence type="ECO:0000256" key="18">
    <source>
        <dbReference type="ARBA" id="ARBA00029663"/>
    </source>
</evidence>
<evidence type="ECO:0000256" key="7">
    <source>
        <dbReference type="ARBA" id="ARBA00022676"/>
    </source>
</evidence>
<evidence type="ECO:0000313" key="27">
    <source>
        <dbReference type="EMBL" id="KAF2899824.1"/>
    </source>
</evidence>
<keyword evidence="16" id="KW-0325">Glycoprotein</keyword>
<evidence type="ECO:0000256" key="26">
    <source>
        <dbReference type="SAM" id="Phobius"/>
    </source>
</evidence>
<keyword evidence="10 24" id="KW-0479">Metal-binding</keyword>
<evidence type="ECO:0000256" key="23">
    <source>
        <dbReference type="PIRSR" id="PIRSR607754-1"/>
    </source>
</evidence>
<dbReference type="EMBL" id="VTPC01002611">
    <property type="protein sequence ID" value="KAF2899824.1"/>
    <property type="molecule type" value="Genomic_DNA"/>
</dbReference>
<dbReference type="UniPathway" id="UPA00378"/>
<dbReference type="Pfam" id="PF05060">
    <property type="entry name" value="MGAT2"/>
    <property type="match status" value="1"/>
</dbReference>
<feature type="binding site" evidence="23">
    <location>
        <position position="134"/>
    </location>
    <ligand>
        <name>substrate</name>
    </ligand>
</feature>
<dbReference type="GO" id="GO:0000139">
    <property type="term" value="C:Golgi membrane"/>
    <property type="evidence" value="ECO:0007669"/>
    <property type="project" value="UniProtKB-SubCell"/>
</dbReference>
<dbReference type="GO" id="GO:0008455">
    <property type="term" value="F:alpha-1,6-mannosylglycoprotein 2-beta-N-acetylglucosaminyltransferase activity"/>
    <property type="evidence" value="ECO:0007669"/>
    <property type="project" value="UniProtKB-EC"/>
</dbReference>
<keyword evidence="28" id="KW-1185">Reference proteome</keyword>
<keyword evidence="12 26" id="KW-1133">Transmembrane helix</keyword>
<dbReference type="InterPro" id="IPR029044">
    <property type="entry name" value="Nucleotide-diphossugar_trans"/>
</dbReference>
<dbReference type="GO" id="GO:0046872">
    <property type="term" value="F:metal ion binding"/>
    <property type="evidence" value="ECO:0007669"/>
    <property type="project" value="UniProtKB-KW"/>
</dbReference>
<evidence type="ECO:0000256" key="17">
    <source>
        <dbReference type="ARBA" id="ARBA00023211"/>
    </source>
</evidence>
<protein>
    <recommendedName>
        <fullName evidence="6">Alpha-1,6-mannosyl-glycoprotein 2-beta-N-acetylglucosaminyltransferase</fullName>
        <ecNumber evidence="5">2.4.1.143</ecNumber>
    </recommendedName>
    <alternativeName>
        <fullName evidence="21">Beta-1,2-N-acetylglucosaminyltransferase II</fullName>
    </alternativeName>
    <alternativeName>
        <fullName evidence="20">GlcNAc-T II</fullName>
    </alternativeName>
    <alternativeName>
        <fullName evidence="19">Mannoside acetylglucosaminyltransferase 2</fullName>
    </alternativeName>
    <alternativeName>
        <fullName evidence="18">N-glycosyl-oligosaccharide-glycoprotein N-acetylglucosaminyltransferase II</fullName>
    </alternativeName>
</protein>
<evidence type="ECO:0000256" key="24">
    <source>
        <dbReference type="PIRSR" id="PIRSR607754-2"/>
    </source>
</evidence>
<feature type="binding site" evidence="24">
    <location>
        <position position="352"/>
    </location>
    <ligand>
        <name>Mn(2+)</name>
        <dbReference type="ChEBI" id="CHEBI:29035"/>
    </ligand>
</feature>
<evidence type="ECO:0000313" key="28">
    <source>
        <dbReference type="Proteomes" id="UP000801492"/>
    </source>
</evidence>
<evidence type="ECO:0000256" key="12">
    <source>
        <dbReference type="ARBA" id="ARBA00022989"/>
    </source>
</evidence>
<accession>A0A8K0D8L5</accession>
<comment type="pathway">
    <text evidence="3">Protein modification; protein glycosylation.</text>
</comment>
<dbReference type="InterPro" id="IPR007754">
    <property type="entry name" value="GlcNAc_II"/>
</dbReference>
<name>A0A8K0D8L5_IGNLU</name>
<keyword evidence="14 26" id="KW-0472">Membrane</keyword>
<proteinExistence type="inferred from homology"/>
<keyword evidence="8" id="KW-0808">Transferase</keyword>
<evidence type="ECO:0000256" key="11">
    <source>
        <dbReference type="ARBA" id="ARBA00022968"/>
    </source>
</evidence>
<evidence type="ECO:0000256" key="8">
    <source>
        <dbReference type="ARBA" id="ARBA00022679"/>
    </source>
</evidence>
<comment type="subcellular location">
    <subcellularLocation>
        <location evidence="2">Golgi apparatus membrane</location>
        <topology evidence="2">Single-pass type II membrane protein</topology>
    </subcellularLocation>
</comment>
<comment type="catalytic activity">
    <reaction evidence="22">
        <text>an N(4)-{beta-D-GlcNAc-(1-&gt;2)-alpha-D-Man-(1-&gt;3)-[alpha-D-Man-(1-&gt;6)]-beta-D-Man-(1-&gt;4)-beta-D-GlcNAc-(1-&gt;4)-beta-D-GlcNAc}-L-asparaginyl-[protein] + UDP-N-acetyl-alpha-D-glucosamine = N(4)-{beta-D-GlcNAc-(1-&gt;2)-alpha-D-Man-(1-&gt;3)-[beta-D-GlcNAc-(1-&gt;2)-alpha-D-Man-(1-&gt;6)]-beta-D-Man-(1-&gt;4)-beta-D-GlcNAc-(1-&gt;4)-beta-D-GlcNAc}-L-asparaginyl-[protein] + UDP + H(+)</text>
        <dbReference type="Rhea" id="RHEA:12941"/>
        <dbReference type="Rhea" id="RHEA-COMP:13526"/>
        <dbReference type="Rhea" id="RHEA-COMP:14369"/>
        <dbReference type="ChEBI" id="CHEBI:15378"/>
        <dbReference type="ChEBI" id="CHEBI:57705"/>
        <dbReference type="ChEBI" id="CHEBI:58223"/>
        <dbReference type="ChEBI" id="CHEBI:60615"/>
        <dbReference type="ChEBI" id="CHEBI:60651"/>
        <dbReference type="EC" id="2.4.1.143"/>
    </reaction>
</comment>
<evidence type="ECO:0000256" key="10">
    <source>
        <dbReference type="ARBA" id="ARBA00022723"/>
    </source>
</evidence>
<feature type="binding site" evidence="24">
    <location>
        <position position="240"/>
    </location>
    <ligand>
        <name>Mn(2+)</name>
        <dbReference type="ChEBI" id="CHEBI:29035"/>
    </ligand>
</feature>
<evidence type="ECO:0000256" key="6">
    <source>
        <dbReference type="ARBA" id="ARBA00014817"/>
    </source>
</evidence>
<evidence type="ECO:0000256" key="9">
    <source>
        <dbReference type="ARBA" id="ARBA00022692"/>
    </source>
</evidence>
<organism evidence="27 28">
    <name type="scientific">Ignelater luminosus</name>
    <name type="common">Cucubano</name>
    <name type="synonym">Pyrophorus luminosus</name>
    <dbReference type="NCBI Taxonomy" id="2038154"/>
    <lineage>
        <taxon>Eukaryota</taxon>
        <taxon>Metazoa</taxon>
        <taxon>Ecdysozoa</taxon>
        <taxon>Arthropoda</taxon>
        <taxon>Hexapoda</taxon>
        <taxon>Insecta</taxon>
        <taxon>Pterygota</taxon>
        <taxon>Neoptera</taxon>
        <taxon>Endopterygota</taxon>
        <taxon>Coleoptera</taxon>
        <taxon>Polyphaga</taxon>
        <taxon>Elateriformia</taxon>
        <taxon>Elateroidea</taxon>
        <taxon>Elateridae</taxon>
        <taxon>Agrypninae</taxon>
        <taxon>Pyrophorini</taxon>
        <taxon>Ignelater</taxon>
    </lineage>
</organism>
<feature type="binding site" evidence="23">
    <location>
        <begin position="209"/>
        <end position="213"/>
    </location>
    <ligand>
        <name>substrate</name>
    </ligand>
</feature>
<evidence type="ECO:0000256" key="19">
    <source>
        <dbReference type="ARBA" id="ARBA00031203"/>
    </source>
</evidence>
<evidence type="ECO:0000256" key="2">
    <source>
        <dbReference type="ARBA" id="ARBA00004323"/>
    </source>
</evidence>
<evidence type="ECO:0000256" key="4">
    <source>
        <dbReference type="ARBA" id="ARBA00011011"/>
    </source>
</evidence>
<evidence type="ECO:0000256" key="25">
    <source>
        <dbReference type="PIRSR" id="PIRSR607754-3"/>
    </source>
</evidence>
<dbReference type="OrthoDB" id="6019616at2759"/>
<dbReference type="PANTHER" id="PTHR12871:SF0">
    <property type="entry name" value="ALPHA-1,6-MANNOSYL-GLYCOPROTEIN 2-BETA-N-ACETYLGLUCOSAMINYLTRANSFERASE"/>
    <property type="match status" value="1"/>
</dbReference>
<evidence type="ECO:0000256" key="15">
    <source>
        <dbReference type="ARBA" id="ARBA00023157"/>
    </source>
</evidence>
<dbReference type="EC" id="2.4.1.143" evidence="5"/>
<feature type="transmembrane region" description="Helical" evidence="26">
    <location>
        <begin position="17"/>
        <end position="37"/>
    </location>
</feature>
<gene>
    <name evidence="27" type="ORF">ILUMI_06360</name>
</gene>
<dbReference type="GO" id="GO:0006487">
    <property type="term" value="P:protein N-linked glycosylation"/>
    <property type="evidence" value="ECO:0007669"/>
    <property type="project" value="TreeGrafter"/>
</dbReference>
<evidence type="ECO:0000256" key="21">
    <source>
        <dbReference type="ARBA" id="ARBA00032915"/>
    </source>
</evidence>
<comment type="cofactor">
    <cofactor evidence="1 24">
        <name>Mn(2+)</name>
        <dbReference type="ChEBI" id="CHEBI:29035"/>
    </cofactor>
</comment>
<dbReference type="Gene3D" id="3.90.550.10">
    <property type="entry name" value="Spore Coat Polysaccharide Biosynthesis Protein SpsA, Chain A"/>
    <property type="match status" value="1"/>
</dbReference>
<keyword evidence="9 26" id="KW-0812">Transmembrane</keyword>
<comment type="caution">
    <text evidence="27">The sequence shown here is derived from an EMBL/GenBank/DDBJ whole genome shotgun (WGS) entry which is preliminary data.</text>
</comment>
<feature type="disulfide bond" evidence="25">
    <location>
        <begin position="262"/>
        <end position="265"/>
    </location>
</feature>
<keyword evidence="17 24" id="KW-0464">Manganese</keyword>
<evidence type="ECO:0000256" key="22">
    <source>
        <dbReference type="ARBA" id="ARBA00093257"/>
    </source>
</evidence>
<evidence type="ECO:0000256" key="5">
    <source>
        <dbReference type="ARBA" id="ARBA00012613"/>
    </source>
</evidence>
<dbReference type="GO" id="GO:0009312">
    <property type="term" value="P:oligosaccharide biosynthetic process"/>
    <property type="evidence" value="ECO:0007669"/>
    <property type="project" value="InterPro"/>
</dbReference>
<feature type="disulfide bond" evidence="25">
    <location>
        <begin position="313"/>
        <end position="336"/>
    </location>
</feature>
<evidence type="ECO:0000256" key="20">
    <source>
        <dbReference type="ARBA" id="ARBA00032552"/>
    </source>
</evidence>
<dbReference type="Proteomes" id="UP000801492">
    <property type="component" value="Unassembled WGS sequence"/>
</dbReference>
<comment type="similarity">
    <text evidence="4">Belongs to the glycosyltransferase 16 (GT16) protein family.</text>
</comment>
<sequence>MRHTTAADVRLKRIPRYVFCFLTIFPVLLMLFSLPFLDELAEFNFQRNVSKSMSLYNLTEKKYDDSNRRRLIEQISLFNKEQKVKNEEIFGTLNNYSLVIVIQVNIRLHYLRYLIRSLGQAQDIDKALLVFSHDFFDENINHLVNSIKFCKFIQIFYPHSIQLYPNVFPGQGLKDCPRNSTKDEAIQMGCLNAFNSDRNGNYRNPQLCQAKHHWWWKANRVFDLASLQSYKGLVLFLEEDNYVLKDFIHVLKLMEEITKYSCRHCKLLAMASNSNTEAYYKAAMQTSKVAITDRFSNYGMVFNRSVWKEIIKCKYSFCFYDDYNFDFSFRNVFLSCMKESHFLVLYAARVFHLGAW</sequence>
<reference evidence="27" key="1">
    <citation type="submission" date="2019-08" db="EMBL/GenBank/DDBJ databases">
        <title>The genome of the North American firefly Photinus pyralis.</title>
        <authorList>
            <consortium name="Photinus pyralis genome working group"/>
            <person name="Fallon T.R."/>
            <person name="Sander Lower S.E."/>
            <person name="Weng J.-K."/>
        </authorList>
    </citation>
    <scope>NUCLEOTIDE SEQUENCE</scope>
    <source>
        <strain evidence="27">TRF0915ILg1</strain>
        <tissue evidence="27">Whole body</tissue>
    </source>
</reference>
<evidence type="ECO:0000256" key="16">
    <source>
        <dbReference type="ARBA" id="ARBA00023180"/>
    </source>
</evidence>